<gene>
    <name evidence="2" type="ORF">SAMN02745207_02124</name>
</gene>
<protein>
    <submittedName>
        <fullName evidence="2">VTC domain-containing protein</fullName>
    </submittedName>
</protein>
<evidence type="ECO:0000313" key="2">
    <source>
        <dbReference type="EMBL" id="SHH70879.1"/>
    </source>
</evidence>
<dbReference type="InterPro" id="IPR042267">
    <property type="entry name" value="VTC_sf"/>
</dbReference>
<dbReference type="EMBL" id="FQXM01000010">
    <property type="protein sequence ID" value="SHH70879.1"/>
    <property type="molecule type" value="Genomic_DNA"/>
</dbReference>
<dbReference type="Pfam" id="PF09359">
    <property type="entry name" value="VTC"/>
    <property type="match status" value="1"/>
</dbReference>
<dbReference type="Gene3D" id="3.20.100.30">
    <property type="entry name" value="VTC, catalytic tunnel domain"/>
    <property type="match status" value="1"/>
</dbReference>
<reference evidence="2 3" key="1">
    <citation type="submission" date="2016-11" db="EMBL/GenBank/DDBJ databases">
        <authorList>
            <person name="Jaros S."/>
            <person name="Januszkiewicz K."/>
            <person name="Wedrychowicz H."/>
        </authorList>
    </citation>
    <scope>NUCLEOTIDE SEQUENCE [LARGE SCALE GENOMIC DNA]</scope>
    <source>
        <strain evidence="2 3">DSM 8605</strain>
    </source>
</reference>
<dbReference type="RefSeq" id="WP_073338406.1">
    <property type="nucleotide sequence ID" value="NZ_FQXM01000010.1"/>
</dbReference>
<feature type="domain" description="VTC" evidence="1">
    <location>
        <begin position="7"/>
        <end position="227"/>
    </location>
</feature>
<dbReference type="AlphaFoldDB" id="A0A1M5V6I7"/>
<sequence length="258" mass="30773">MGIEVFNRYEKKFLIDEKKYELLIEWLNDYMKEDAFNKDNGFYTICNLYYDTFSDELIKKSLSKPVYKEKLRLRSYGVPSIDTKAFLEIKKKYKGFVNKRRTSMSIKDAYDFVSTGNIPNEQPYHNGQVMKEIDFFLKNYDLTPKVYIAYDRKAFFNDDLRITFDTNIRTRRYDLALELGDHGDLLLDKGQWLMEIKVNNAYPLWLTKLLSELEIFPISFSKYGKEYIKQLTTNTNFKGEYTICSNQYLAHQLVPQYL</sequence>
<dbReference type="CDD" id="cd07750">
    <property type="entry name" value="PolyPPase_VTC_like"/>
    <property type="match status" value="1"/>
</dbReference>
<evidence type="ECO:0000259" key="1">
    <source>
        <dbReference type="Pfam" id="PF09359"/>
    </source>
</evidence>
<organism evidence="2 3">
    <name type="scientific">Clostridium grantii DSM 8605</name>
    <dbReference type="NCBI Taxonomy" id="1121316"/>
    <lineage>
        <taxon>Bacteria</taxon>
        <taxon>Bacillati</taxon>
        <taxon>Bacillota</taxon>
        <taxon>Clostridia</taxon>
        <taxon>Eubacteriales</taxon>
        <taxon>Clostridiaceae</taxon>
        <taxon>Clostridium</taxon>
    </lineage>
</organism>
<dbReference type="InterPro" id="IPR018966">
    <property type="entry name" value="VTC_domain"/>
</dbReference>
<evidence type="ECO:0000313" key="3">
    <source>
        <dbReference type="Proteomes" id="UP000184447"/>
    </source>
</evidence>
<dbReference type="GO" id="GO:0006799">
    <property type="term" value="P:polyphosphate biosynthetic process"/>
    <property type="evidence" value="ECO:0007669"/>
    <property type="project" value="UniProtKB-ARBA"/>
</dbReference>
<dbReference type="STRING" id="1121316.SAMN02745207_02124"/>
<name>A0A1M5V6I7_9CLOT</name>
<dbReference type="Proteomes" id="UP000184447">
    <property type="component" value="Unassembled WGS sequence"/>
</dbReference>
<dbReference type="OrthoDB" id="185578at2"/>
<accession>A0A1M5V6I7</accession>
<keyword evidence="3" id="KW-1185">Reference proteome</keyword>
<proteinExistence type="predicted"/>